<dbReference type="Proteomes" id="UP001469553">
    <property type="component" value="Unassembled WGS sequence"/>
</dbReference>
<evidence type="ECO:0000313" key="1">
    <source>
        <dbReference type="EMBL" id="MEQ2289061.1"/>
    </source>
</evidence>
<proteinExistence type="predicted"/>
<reference evidence="1 2" key="1">
    <citation type="submission" date="2021-06" db="EMBL/GenBank/DDBJ databases">
        <authorList>
            <person name="Palmer J.M."/>
        </authorList>
    </citation>
    <scope>NUCLEOTIDE SEQUENCE [LARGE SCALE GENOMIC DNA]</scope>
    <source>
        <strain evidence="1 2">AS_MEX2019</strain>
        <tissue evidence="1">Muscle</tissue>
    </source>
</reference>
<comment type="caution">
    <text evidence="1">The sequence shown here is derived from an EMBL/GenBank/DDBJ whole genome shotgun (WGS) entry which is preliminary data.</text>
</comment>
<dbReference type="EMBL" id="JAHRIP010022146">
    <property type="protein sequence ID" value="MEQ2289061.1"/>
    <property type="molecule type" value="Genomic_DNA"/>
</dbReference>
<keyword evidence="2" id="KW-1185">Reference proteome</keyword>
<evidence type="ECO:0000313" key="2">
    <source>
        <dbReference type="Proteomes" id="UP001469553"/>
    </source>
</evidence>
<gene>
    <name evidence="1" type="ORF">AMECASPLE_029296</name>
</gene>
<accession>A0ABV0Y5T2</accession>
<feature type="non-terminal residue" evidence="1">
    <location>
        <position position="1"/>
    </location>
</feature>
<protein>
    <submittedName>
        <fullName evidence="1">Uncharacterized protein</fullName>
    </submittedName>
</protein>
<organism evidence="1 2">
    <name type="scientific">Ameca splendens</name>
    <dbReference type="NCBI Taxonomy" id="208324"/>
    <lineage>
        <taxon>Eukaryota</taxon>
        <taxon>Metazoa</taxon>
        <taxon>Chordata</taxon>
        <taxon>Craniata</taxon>
        <taxon>Vertebrata</taxon>
        <taxon>Euteleostomi</taxon>
        <taxon>Actinopterygii</taxon>
        <taxon>Neopterygii</taxon>
        <taxon>Teleostei</taxon>
        <taxon>Neoteleostei</taxon>
        <taxon>Acanthomorphata</taxon>
        <taxon>Ovalentaria</taxon>
        <taxon>Atherinomorphae</taxon>
        <taxon>Cyprinodontiformes</taxon>
        <taxon>Goodeidae</taxon>
        <taxon>Ameca</taxon>
    </lineage>
</organism>
<name>A0ABV0Y5T2_9TELE</name>
<sequence>VPRLSITHGIRSSIVMEDLEVELGGCAGLWEVSDFPGIVKRLCAARHSATSRNSSAGGDHSSRFGCSFPKAPRDPLHPWVLPLSIPLSRIFYFILIFSYD</sequence>